<evidence type="ECO:0000256" key="1">
    <source>
        <dbReference type="SAM" id="SignalP"/>
    </source>
</evidence>
<reference evidence="2 3" key="1">
    <citation type="submission" date="2023-08" db="EMBL/GenBank/DDBJ databases">
        <authorList>
            <person name="Palmer J.M."/>
        </authorList>
    </citation>
    <scope>NUCLEOTIDE SEQUENCE [LARGE SCALE GENOMIC DNA]</scope>
    <source>
        <strain evidence="2 3">TWF481</strain>
    </source>
</reference>
<dbReference type="AlphaFoldDB" id="A0AAV9WNG6"/>
<evidence type="ECO:0008006" key="4">
    <source>
        <dbReference type="Google" id="ProtNLM"/>
    </source>
</evidence>
<accession>A0AAV9WNG6</accession>
<keyword evidence="3" id="KW-1185">Reference proteome</keyword>
<proteinExistence type="predicted"/>
<dbReference type="EMBL" id="JAVHJL010000001">
    <property type="protein sequence ID" value="KAK6511397.1"/>
    <property type="molecule type" value="Genomic_DNA"/>
</dbReference>
<dbReference type="Proteomes" id="UP001370758">
    <property type="component" value="Unassembled WGS sequence"/>
</dbReference>
<feature type="signal peptide" evidence="1">
    <location>
        <begin position="1"/>
        <end position="23"/>
    </location>
</feature>
<organism evidence="2 3">
    <name type="scientific">Arthrobotrys musiformis</name>
    <dbReference type="NCBI Taxonomy" id="47236"/>
    <lineage>
        <taxon>Eukaryota</taxon>
        <taxon>Fungi</taxon>
        <taxon>Dikarya</taxon>
        <taxon>Ascomycota</taxon>
        <taxon>Pezizomycotina</taxon>
        <taxon>Orbiliomycetes</taxon>
        <taxon>Orbiliales</taxon>
        <taxon>Orbiliaceae</taxon>
        <taxon>Arthrobotrys</taxon>
    </lineage>
</organism>
<name>A0AAV9WNG6_9PEZI</name>
<feature type="chain" id="PRO_5043799264" description="Apple domain-containing protein" evidence="1">
    <location>
        <begin position="24"/>
        <end position="364"/>
    </location>
</feature>
<gene>
    <name evidence="2" type="ORF">TWF481_000313</name>
</gene>
<protein>
    <recommendedName>
        <fullName evidence="4">Apple domain-containing protein</fullName>
    </recommendedName>
</protein>
<dbReference type="PROSITE" id="PS51257">
    <property type="entry name" value="PROKAR_LIPOPROTEIN"/>
    <property type="match status" value="1"/>
</dbReference>
<sequence length="364" mass="38649">MRFGVLSVVALQVLSGCIDGAFALNCKPAAKSCAASARQAAPCTSLFLKNKVKRPTCTIVPAPVTVTKKVTPAASTKLITITTTVSTTTTKSLPTKTITKTEETVVTETSLTTVTTSTTEVAETTTTFVKTVTTRATKWEWTCTNPGGRKRNALPTANVEFDGFAKRTVLPKCCGCFLTSTKTAARQTKTITKTLPKPTVTKKVTKTVTATIIKTAIPSSSTVYETTTELITTTSTEIETHTETTTETVQATQTDTFDPCEAPNPYIGRNAFSFIGTTVEDGGPGADTFIKCCEACFDTLNCASYMFDTTSKSCEIHKITSTTTVDTKCGSDSCTFGRPSGTFIDSPTNELYALGPCSGAVSRI</sequence>
<evidence type="ECO:0000313" key="2">
    <source>
        <dbReference type="EMBL" id="KAK6511397.1"/>
    </source>
</evidence>
<evidence type="ECO:0000313" key="3">
    <source>
        <dbReference type="Proteomes" id="UP001370758"/>
    </source>
</evidence>
<keyword evidence="1" id="KW-0732">Signal</keyword>
<comment type="caution">
    <text evidence="2">The sequence shown here is derived from an EMBL/GenBank/DDBJ whole genome shotgun (WGS) entry which is preliminary data.</text>
</comment>